<dbReference type="EMBL" id="RXHU01000032">
    <property type="protein sequence ID" value="RTE09486.1"/>
    <property type="molecule type" value="Genomic_DNA"/>
</dbReference>
<dbReference type="RefSeq" id="WP_126141459.1">
    <property type="nucleotide sequence ID" value="NZ_RXHU01000032.1"/>
</dbReference>
<accession>A0A3S0CV62</accession>
<dbReference type="PROSITE" id="PS51819">
    <property type="entry name" value="VOC"/>
    <property type="match status" value="1"/>
</dbReference>
<dbReference type="OrthoDB" id="1270449at2"/>
<name>A0A3S0CV62_9BACL</name>
<proteinExistence type="predicted"/>
<dbReference type="AlphaFoldDB" id="A0A3S0CV62"/>
<feature type="domain" description="VOC" evidence="1">
    <location>
        <begin position="2"/>
        <end position="120"/>
    </location>
</feature>
<dbReference type="Pfam" id="PF00903">
    <property type="entry name" value="Glyoxalase"/>
    <property type="match status" value="1"/>
</dbReference>
<dbReference type="PANTHER" id="PTHR36113">
    <property type="entry name" value="LYASE, PUTATIVE-RELATED-RELATED"/>
    <property type="match status" value="1"/>
</dbReference>
<gene>
    <name evidence="2" type="ORF">EJQ19_11985</name>
</gene>
<keyword evidence="3" id="KW-1185">Reference proteome</keyword>
<sequence length="121" mass="13804">MKLNHMNLCVTDLSEAIMFFQSLFDFQLIEQKGTAIAVMEDGHGFTLVLSSMPTSLDEDYRYPKDFHIGFYMDTKTEVDEFHKKLEAFGTASGHVPKMMRGGYTLYFSALNGILFEVTCFC</sequence>
<dbReference type="InterPro" id="IPR029068">
    <property type="entry name" value="Glyas_Bleomycin-R_OHBP_Dase"/>
</dbReference>
<organism evidence="2 3">
    <name type="scientific">Paenibacillus whitsoniae</name>
    <dbReference type="NCBI Taxonomy" id="2496558"/>
    <lineage>
        <taxon>Bacteria</taxon>
        <taxon>Bacillati</taxon>
        <taxon>Bacillota</taxon>
        <taxon>Bacilli</taxon>
        <taxon>Bacillales</taxon>
        <taxon>Paenibacillaceae</taxon>
        <taxon>Paenibacillus</taxon>
    </lineage>
</organism>
<dbReference type="PANTHER" id="PTHR36113:SF3">
    <property type="entry name" value="SLL5075 PROTEIN"/>
    <property type="match status" value="1"/>
</dbReference>
<protein>
    <submittedName>
        <fullName evidence="2">VOC family protein</fullName>
    </submittedName>
</protein>
<dbReference type="SUPFAM" id="SSF54593">
    <property type="entry name" value="Glyoxalase/Bleomycin resistance protein/Dihydroxybiphenyl dioxygenase"/>
    <property type="match status" value="1"/>
</dbReference>
<dbReference type="InterPro" id="IPR051332">
    <property type="entry name" value="Fosfomycin_Res_Enzymes"/>
</dbReference>
<evidence type="ECO:0000313" key="3">
    <source>
        <dbReference type="Proteomes" id="UP000276128"/>
    </source>
</evidence>
<dbReference type="InterPro" id="IPR004360">
    <property type="entry name" value="Glyas_Fos-R_dOase_dom"/>
</dbReference>
<reference evidence="2 3" key="1">
    <citation type="submission" date="2018-12" db="EMBL/GenBank/DDBJ databases">
        <title>Bacillus ochoae sp. nov., Paenibacillus whitsoniae sp. nov., Paenibacillus spiritus sp. nov. Isolated from the Mars Exploration Rover during spacecraft assembly.</title>
        <authorList>
            <person name="Seuylemezian A."/>
            <person name="Vaishampayan P."/>
        </authorList>
    </citation>
    <scope>NUCLEOTIDE SEQUENCE [LARGE SCALE GENOMIC DNA]</scope>
    <source>
        <strain evidence="2 3">MER 54</strain>
    </source>
</reference>
<dbReference type="CDD" id="cd06587">
    <property type="entry name" value="VOC"/>
    <property type="match status" value="1"/>
</dbReference>
<dbReference type="Gene3D" id="3.10.180.10">
    <property type="entry name" value="2,3-Dihydroxybiphenyl 1,2-Dioxygenase, domain 1"/>
    <property type="match status" value="1"/>
</dbReference>
<dbReference type="Proteomes" id="UP000276128">
    <property type="component" value="Unassembled WGS sequence"/>
</dbReference>
<evidence type="ECO:0000313" key="2">
    <source>
        <dbReference type="EMBL" id="RTE09486.1"/>
    </source>
</evidence>
<dbReference type="InterPro" id="IPR037523">
    <property type="entry name" value="VOC_core"/>
</dbReference>
<evidence type="ECO:0000259" key="1">
    <source>
        <dbReference type="PROSITE" id="PS51819"/>
    </source>
</evidence>
<comment type="caution">
    <text evidence="2">The sequence shown here is derived from an EMBL/GenBank/DDBJ whole genome shotgun (WGS) entry which is preliminary data.</text>
</comment>